<protein>
    <submittedName>
        <fullName evidence="2">Uncharacterized protein</fullName>
    </submittedName>
</protein>
<sequence>MPAGSSSKMATKNCPKCENANPVACKKCACGHVFFTSRRSAHAIAAEVTDEEQAIPQEPEVPRRRTARVTRERPQFYDALQVENQSRRQRELQKRRKASKSEDTETVVEEPPPEKPVSVPGPSRKRAETPPPKVEPPVKKRRGRPPGLSSRKSTRSQILTSKSGDNAKIAGDGVSGANLVPENVEGIHDIPPVKALQMNMVLADINSRIERSGVRADEIDAKSVKSDFGAKKKGKPEVKSETDASSKKKIQSAKAETNGTSTDEKMEVDEVPEKESGVGKKDVGKPETIEEPAKMEIDEPLKVDDTIKGEKKEPEKMVVAKKLLADKESEKIDPSIRKPGNPPLTKSEDEKKAVVKVASEVKRVEASAKSDEKPADKSADAGGAERKVVKKVPRDQHEEKDNCQVKAVKEETLALKVDKKEESKDRLEENGNSQIKAVERDTGSSKDEKADGKGESKTGESYIPKIKLADPKEKDGVKSDGNSSTEKEIDVVNKKEVDVSKEKEVDGAKEKEIDGAKEKEVDAAKGKVRSDSENVTKEVTCSGKPESGSSECVKA</sequence>
<gene>
    <name evidence="2" type="ORF">ODALV1_LOCUS4920</name>
</gene>
<organism evidence="2 3">
    <name type="scientific">Orchesella dallaii</name>
    <dbReference type="NCBI Taxonomy" id="48710"/>
    <lineage>
        <taxon>Eukaryota</taxon>
        <taxon>Metazoa</taxon>
        <taxon>Ecdysozoa</taxon>
        <taxon>Arthropoda</taxon>
        <taxon>Hexapoda</taxon>
        <taxon>Collembola</taxon>
        <taxon>Entomobryomorpha</taxon>
        <taxon>Entomobryoidea</taxon>
        <taxon>Orchesellidae</taxon>
        <taxon>Orchesellinae</taxon>
        <taxon>Orchesella</taxon>
    </lineage>
</organism>
<reference evidence="2 3" key="1">
    <citation type="submission" date="2024-08" db="EMBL/GenBank/DDBJ databases">
        <authorList>
            <person name="Cucini C."/>
            <person name="Frati F."/>
        </authorList>
    </citation>
    <scope>NUCLEOTIDE SEQUENCE [LARGE SCALE GENOMIC DNA]</scope>
</reference>
<evidence type="ECO:0000313" key="3">
    <source>
        <dbReference type="Proteomes" id="UP001642540"/>
    </source>
</evidence>
<feature type="compositionally biased region" description="Basic and acidic residues" evidence="1">
    <location>
        <begin position="437"/>
        <end position="458"/>
    </location>
</feature>
<feature type="compositionally biased region" description="Basic and acidic residues" evidence="1">
    <location>
        <begin position="485"/>
        <end position="536"/>
    </location>
</feature>
<evidence type="ECO:0000313" key="2">
    <source>
        <dbReference type="EMBL" id="CAL8081462.1"/>
    </source>
</evidence>
<keyword evidence="3" id="KW-1185">Reference proteome</keyword>
<feature type="compositionally biased region" description="Basic and acidic residues" evidence="1">
    <location>
        <begin position="209"/>
        <end position="246"/>
    </location>
</feature>
<evidence type="ECO:0000256" key="1">
    <source>
        <dbReference type="SAM" id="MobiDB-lite"/>
    </source>
</evidence>
<dbReference type="Proteomes" id="UP001642540">
    <property type="component" value="Unassembled WGS sequence"/>
</dbReference>
<accession>A0ABP1PZE0</accession>
<comment type="caution">
    <text evidence="2">The sequence shown here is derived from an EMBL/GenBank/DDBJ whole genome shotgun (WGS) entry which is preliminary data.</text>
</comment>
<feature type="region of interest" description="Disordered" evidence="1">
    <location>
        <begin position="209"/>
        <end position="555"/>
    </location>
</feature>
<dbReference type="EMBL" id="CAXLJM020000015">
    <property type="protein sequence ID" value="CAL8081462.1"/>
    <property type="molecule type" value="Genomic_DNA"/>
</dbReference>
<name>A0ABP1PZE0_9HEXA</name>
<dbReference type="PANTHER" id="PTHR31101">
    <property type="entry name" value="UPF0547 PROTEIN C16ORF87"/>
    <property type="match status" value="1"/>
</dbReference>
<dbReference type="InterPro" id="IPR040246">
    <property type="entry name" value="C16orf87-like"/>
</dbReference>
<feature type="compositionally biased region" description="Basic and acidic residues" evidence="1">
    <location>
        <begin position="467"/>
        <end position="478"/>
    </location>
</feature>
<proteinExistence type="predicted"/>
<feature type="compositionally biased region" description="Polar residues" evidence="1">
    <location>
        <begin position="155"/>
        <end position="164"/>
    </location>
</feature>
<feature type="region of interest" description="Disordered" evidence="1">
    <location>
        <begin position="49"/>
        <end position="179"/>
    </location>
</feature>
<feature type="compositionally biased region" description="Basic and acidic residues" evidence="1">
    <location>
        <begin position="271"/>
        <end position="336"/>
    </location>
</feature>
<feature type="compositionally biased region" description="Basic and acidic residues" evidence="1">
    <location>
        <begin position="346"/>
        <end position="429"/>
    </location>
</feature>